<evidence type="ECO:0000256" key="3">
    <source>
        <dbReference type="ARBA" id="ARBA00023140"/>
    </source>
</evidence>
<feature type="domain" description="AMP-binding enzyme C-terminal" evidence="5">
    <location>
        <begin position="486"/>
        <end position="562"/>
    </location>
</feature>
<dbReference type="Pfam" id="PF13193">
    <property type="entry name" value="AMP-binding_C"/>
    <property type="match status" value="1"/>
</dbReference>
<evidence type="ECO:0000313" key="7">
    <source>
        <dbReference type="Proteomes" id="UP000801492"/>
    </source>
</evidence>
<dbReference type="Gene3D" id="3.30.300.30">
    <property type="match status" value="1"/>
</dbReference>
<comment type="similarity">
    <text evidence="2">Belongs to the ATP-dependent AMP-binding enzyme family.</text>
</comment>
<dbReference type="OrthoDB" id="10253869at2759"/>
<proteinExistence type="inferred from homology"/>
<dbReference type="SUPFAM" id="SSF56801">
    <property type="entry name" value="Acetyl-CoA synthetase-like"/>
    <property type="match status" value="1"/>
</dbReference>
<evidence type="ECO:0000256" key="1">
    <source>
        <dbReference type="ARBA" id="ARBA00004275"/>
    </source>
</evidence>
<dbReference type="InterPro" id="IPR025110">
    <property type="entry name" value="AMP-bd_C"/>
</dbReference>
<dbReference type="GO" id="GO:0004467">
    <property type="term" value="F:long-chain fatty acid-CoA ligase activity"/>
    <property type="evidence" value="ECO:0007669"/>
    <property type="project" value="TreeGrafter"/>
</dbReference>
<dbReference type="Gene3D" id="3.40.50.12780">
    <property type="entry name" value="N-terminal domain of ligase-like"/>
    <property type="match status" value="1"/>
</dbReference>
<protein>
    <recommendedName>
        <fullName evidence="8">4-coumarate--CoA ligase</fullName>
    </recommendedName>
</protein>
<comment type="subcellular location">
    <subcellularLocation>
        <location evidence="1">Peroxisome</location>
    </subcellularLocation>
</comment>
<name>A0A8K0D484_IGNLU</name>
<evidence type="ECO:0000259" key="5">
    <source>
        <dbReference type="Pfam" id="PF13193"/>
    </source>
</evidence>
<dbReference type="GO" id="GO:0046949">
    <property type="term" value="P:fatty-acyl-CoA biosynthetic process"/>
    <property type="evidence" value="ECO:0007669"/>
    <property type="project" value="TreeGrafter"/>
</dbReference>
<dbReference type="CDD" id="cd05911">
    <property type="entry name" value="Firefly_Luc_like"/>
    <property type="match status" value="1"/>
</dbReference>
<keyword evidence="3" id="KW-0576">Peroxisome</keyword>
<dbReference type="FunFam" id="3.30.300.30:FF:000007">
    <property type="entry name" value="4-coumarate--CoA ligase 2"/>
    <property type="match status" value="1"/>
</dbReference>
<gene>
    <name evidence="6" type="ORF">ILUMI_11819</name>
</gene>
<dbReference type="InterPro" id="IPR020845">
    <property type="entry name" value="AMP-binding_CS"/>
</dbReference>
<evidence type="ECO:0008006" key="8">
    <source>
        <dbReference type="Google" id="ProtNLM"/>
    </source>
</evidence>
<dbReference type="EMBL" id="VTPC01007101">
    <property type="protein sequence ID" value="KAF2894355.1"/>
    <property type="molecule type" value="Genomic_DNA"/>
</dbReference>
<dbReference type="GO" id="GO:0005777">
    <property type="term" value="C:peroxisome"/>
    <property type="evidence" value="ECO:0007669"/>
    <property type="project" value="UniProtKB-SubCell"/>
</dbReference>
<feature type="domain" description="AMP-dependent synthetase/ligase" evidence="4">
    <location>
        <begin position="58"/>
        <end position="436"/>
    </location>
</feature>
<reference evidence="6" key="1">
    <citation type="submission" date="2019-08" db="EMBL/GenBank/DDBJ databases">
        <title>The genome of the North American firefly Photinus pyralis.</title>
        <authorList>
            <consortium name="Photinus pyralis genome working group"/>
            <person name="Fallon T.R."/>
            <person name="Sander Lower S.E."/>
            <person name="Weng J.-K."/>
        </authorList>
    </citation>
    <scope>NUCLEOTIDE SEQUENCE</scope>
    <source>
        <strain evidence="6">TRF0915ILg1</strain>
        <tissue evidence="6">Whole body</tissue>
    </source>
</reference>
<dbReference type="InterPro" id="IPR000873">
    <property type="entry name" value="AMP-dep_synth/lig_dom"/>
</dbReference>
<comment type="caution">
    <text evidence="6">The sequence shown here is derived from an EMBL/GenBank/DDBJ whole genome shotgun (WGS) entry which is preliminary data.</text>
</comment>
<dbReference type="PROSITE" id="PS00455">
    <property type="entry name" value="AMP_BINDING"/>
    <property type="match status" value="1"/>
</dbReference>
<dbReference type="AlphaFoldDB" id="A0A8K0D484"/>
<accession>A0A8K0D484</accession>
<evidence type="ECO:0000256" key="2">
    <source>
        <dbReference type="ARBA" id="ARBA00006432"/>
    </source>
</evidence>
<dbReference type="Proteomes" id="UP000801492">
    <property type="component" value="Unassembled WGS sequence"/>
</dbReference>
<keyword evidence="7" id="KW-1185">Reference proteome</keyword>
<dbReference type="InterPro" id="IPR042099">
    <property type="entry name" value="ANL_N_sf"/>
</dbReference>
<dbReference type="PANTHER" id="PTHR24096">
    <property type="entry name" value="LONG-CHAIN-FATTY-ACID--COA LIGASE"/>
    <property type="match status" value="1"/>
</dbReference>
<dbReference type="Pfam" id="PF00501">
    <property type="entry name" value="AMP-binding"/>
    <property type="match status" value="1"/>
</dbReference>
<sequence>MSSVILKRLLKYKISSKYCGIIINKRNFASHSDTNIIKSALPDIEIPNEPIHQFIFKHFSKFPHKVAVECGLTGRKYTYEELRIKSRNLNKSLRKKLKLQKRDVVAILLPNIPEYPICMLGSIEAGLTVTTINPAYTSEEIKRQLLDADVKAIFTISGLWNNASAAVNLTQEKIPIIIIKSQENQDNPDGSIYFEELVDSRCDIEDLVLETGNDTILMPYSSGTTGLPKGVEHTHSSIISTICQINTPYFRQSETTTDTHQDVIPAVLPFFHIYGLVVTLFTKLWNLSKVVSLPHFTPELFVGCLQKHKPSILYTVPPLVTFMTNNAMIKKEYFQSTRTVVCGAAPLGASDEERFTEKVGKHVNILQGYGLTESCVTVFTTPSKKSELGLSGSVGELLPNITTKVVPPDNPEKEPLGPHKFGELLIKGPQVTKGYLNKPKETNETFIDGWMRTGDLVYYDDNKMFYVVDRLKELIKVKGFQVAPAELEEILRSYPDVDDAAVIGIPHVTYGEVPRAYIVPKSNAKIDLEELHTFVNEKVAEFKHLKGGITFTKSIPKTASGKIVRRELQRLYKKEIK</sequence>
<dbReference type="InterPro" id="IPR045851">
    <property type="entry name" value="AMP-bd_C_sf"/>
</dbReference>
<organism evidence="6 7">
    <name type="scientific">Ignelater luminosus</name>
    <name type="common">Cucubano</name>
    <name type="synonym">Pyrophorus luminosus</name>
    <dbReference type="NCBI Taxonomy" id="2038154"/>
    <lineage>
        <taxon>Eukaryota</taxon>
        <taxon>Metazoa</taxon>
        <taxon>Ecdysozoa</taxon>
        <taxon>Arthropoda</taxon>
        <taxon>Hexapoda</taxon>
        <taxon>Insecta</taxon>
        <taxon>Pterygota</taxon>
        <taxon>Neoptera</taxon>
        <taxon>Endopterygota</taxon>
        <taxon>Coleoptera</taxon>
        <taxon>Polyphaga</taxon>
        <taxon>Elateriformia</taxon>
        <taxon>Elateroidea</taxon>
        <taxon>Elateridae</taxon>
        <taxon>Agrypninae</taxon>
        <taxon>Pyrophorini</taxon>
        <taxon>Ignelater</taxon>
    </lineage>
</organism>
<dbReference type="PANTHER" id="PTHR24096:SF422">
    <property type="entry name" value="BCDNA.GH02901"/>
    <property type="match status" value="1"/>
</dbReference>
<evidence type="ECO:0000313" key="6">
    <source>
        <dbReference type="EMBL" id="KAF2894355.1"/>
    </source>
</evidence>
<evidence type="ECO:0000259" key="4">
    <source>
        <dbReference type="Pfam" id="PF00501"/>
    </source>
</evidence>